<feature type="region of interest" description="Disordered" evidence="1">
    <location>
        <begin position="22"/>
        <end position="41"/>
    </location>
</feature>
<evidence type="ECO:0000313" key="3">
    <source>
        <dbReference type="Proteomes" id="UP000247698"/>
    </source>
</evidence>
<evidence type="ECO:0000256" key="1">
    <source>
        <dbReference type="SAM" id="MobiDB-lite"/>
    </source>
</evidence>
<feature type="compositionally biased region" description="Polar residues" evidence="1">
    <location>
        <begin position="144"/>
        <end position="159"/>
    </location>
</feature>
<gene>
    <name evidence="2" type="ORF">DK873_01045</name>
</gene>
<reference evidence="2 3" key="1">
    <citation type="submission" date="2018-05" db="EMBL/GenBank/DDBJ databases">
        <title>Reference genomes for bee gut microbiota database.</title>
        <authorList>
            <person name="Ellegaard K.M."/>
        </authorList>
    </citation>
    <scope>NUCLEOTIDE SEQUENCE [LARGE SCALE GENOMIC DNA]</scope>
    <source>
        <strain evidence="2 3">ESL0184</strain>
    </source>
</reference>
<proteinExistence type="predicted"/>
<accession>A0ABX5N425</accession>
<feature type="compositionally biased region" description="Polar residues" evidence="1">
    <location>
        <begin position="107"/>
        <end position="119"/>
    </location>
</feature>
<dbReference type="Proteomes" id="UP000247698">
    <property type="component" value="Unassembled WGS sequence"/>
</dbReference>
<feature type="compositionally biased region" description="Basic and acidic residues" evidence="1">
    <location>
        <begin position="160"/>
        <end position="177"/>
    </location>
</feature>
<feature type="region of interest" description="Disordered" evidence="1">
    <location>
        <begin position="80"/>
        <end position="197"/>
    </location>
</feature>
<comment type="caution">
    <text evidence="2">The sequence shown here is derived from an EMBL/GenBank/DDBJ whole genome shotgun (WGS) entry which is preliminary data.</text>
</comment>
<protein>
    <submittedName>
        <fullName evidence="2">Uncharacterized protein</fullName>
    </submittedName>
</protein>
<dbReference type="EMBL" id="QGLG01000001">
    <property type="protein sequence ID" value="PXY86166.1"/>
    <property type="molecule type" value="Genomic_DNA"/>
</dbReference>
<organism evidence="2 3">
    <name type="scientific">Lactobacillus melliventris</name>
    <dbReference type="NCBI Taxonomy" id="1218507"/>
    <lineage>
        <taxon>Bacteria</taxon>
        <taxon>Bacillati</taxon>
        <taxon>Bacillota</taxon>
        <taxon>Bacilli</taxon>
        <taxon>Lactobacillales</taxon>
        <taxon>Lactobacillaceae</taxon>
        <taxon>Lactobacillus</taxon>
    </lineage>
</organism>
<name>A0ABX5N425_9LACO</name>
<sequence>MGLLIILIIIGVIWYRHQEQEDADEETNKSPKTFGQFQKEQKESSLDNSFYISEVPYGIRRKTAMDTYLQFERSNITKGFDVSNKKGVSNSENDLEDKEVTADDLLVNTSTGELTTPQMAFNKPEDNSSERPLSNDSIVPVFNESKTASSNLIEGTSTSDESKNGQNEEKHYRENWRKNNYKSIDDILNSGSKEQIK</sequence>
<keyword evidence="3" id="KW-1185">Reference proteome</keyword>
<evidence type="ECO:0000313" key="2">
    <source>
        <dbReference type="EMBL" id="PXY86166.1"/>
    </source>
</evidence>
<dbReference type="RefSeq" id="WP_110445475.1">
    <property type="nucleotide sequence ID" value="NZ_QGLG01000001.1"/>
</dbReference>